<keyword evidence="5" id="KW-0812">Transmembrane</keyword>
<proteinExistence type="inferred from homology"/>
<keyword evidence="4" id="KW-0997">Cell inner membrane</keyword>
<protein>
    <submittedName>
        <fullName evidence="9">YeeE/YedE family protein</fullName>
    </submittedName>
</protein>
<dbReference type="EMBL" id="AACEKM010000005">
    <property type="protein sequence ID" value="EAK2235893.1"/>
    <property type="molecule type" value="Genomic_DNA"/>
</dbReference>
<sequence length="346" mass="37396">MLSGIIVGLLLGFVLQRGRFCVVGAYRDVFLSKKFTIFIALFIVVALQSIGVWALHSLGYISIKPQEFYWLSTIIGGIIFGFGMVIAGGCATGTWYRAGEGLIGSIAALLFYAFSASAVKYGVLLPLQDNLNTFKISDGTFYQSLGISPWILVLALSLVVGFFVIRELRKPRLKVARLKPRKQGISHILFEKSWHPFVTAVLVALIAILAWPLSSLSGRNHGLGITTPSANLVQYLSTGDVQFVDWGVFLVLGIALGSFLGAKLSGEFRFRLPDKKTLAYASIGGILMGVGASLAGGCTIGNGLVETSLFSYKGWVATVFFLIGAYIATFYTIILPTRKATQKIQG</sequence>
<evidence type="ECO:0000256" key="1">
    <source>
        <dbReference type="ARBA" id="ARBA00004429"/>
    </source>
</evidence>
<evidence type="ECO:0000256" key="4">
    <source>
        <dbReference type="ARBA" id="ARBA00022519"/>
    </source>
</evidence>
<evidence type="ECO:0000256" key="5">
    <source>
        <dbReference type="ARBA" id="ARBA00022692"/>
    </source>
</evidence>
<dbReference type="PANTHER" id="PTHR30574">
    <property type="entry name" value="INNER MEMBRANE PROTEIN YEDE"/>
    <property type="match status" value="1"/>
</dbReference>
<dbReference type="GO" id="GO:0005886">
    <property type="term" value="C:plasma membrane"/>
    <property type="evidence" value="ECO:0007669"/>
    <property type="project" value="UniProtKB-SubCell"/>
</dbReference>
<organism evidence="9">
    <name type="scientific">Campylobacter coli</name>
    <dbReference type="NCBI Taxonomy" id="195"/>
    <lineage>
        <taxon>Bacteria</taxon>
        <taxon>Pseudomonadati</taxon>
        <taxon>Campylobacterota</taxon>
        <taxon>Epsilonproteobacteria</taxon>
        <taxon>Campylobacterales</taxon>
        <taxon>Campylobacteraceae</taxon>
        <taxon>Campylobacter</taxon>
    </lineage>
</organism>
<evidence type="ECO:0000256" key="6">
    <source>
        <dbReference type="ARBA" id="ARBA00022989"/>
    </source>
</evidence>
<keyword evidence="3" id="KW-1003">Cell membrane</keyword>
<comment type="caution">
    <text evidence="9">The sequence shown here is derived from an EMBL/GenBank/DDBJ whole genome shotgun (WGS) entry which is preliminary data.</text>
</comment>
<comment type="similarity">
    <text evidence="8">Belongs to the TsuA/YedE (TC 9.B.102) family.</text>
</comment>
<keyword evidence="7" id="KW-0472">Membrane</keyword>
<accession>A0A5T0IRE0</accession>
<comment type="subcellular location">
    <subcellularLocation>
        <location evidence="1">Cell inner membrane</location>
        <topology evidence="1">Multi-pass membrane protein</topology>
    </subcellularLocation>
</comment>
<dbReference type="AlphaFoldDB" id="A0A5T0IRE0"/>
<dbReference type="PANTHER" id="PTHR30574:SF1">
    <property type="entry name" value="SULPHUR TRANSPORT DOMAIN-CONTAINING PROTEIN"/>
    <property type="match status" value="1"/>
</dbReference>
<dbReference type="InterPro" id="IPR007272">
    <property type="entry name" value="Sulf_transp_TsuA/YedE"/>
</dbReference>
<evidence type="ECO:0000256" key="2">
    <source>
        <dbReference type="ARBA" id="ARBA00022448"/>
    </source>
</evidence>
<reference evidence="9" key="1">
    <citation type="submission" date="2018-05" db="EMBL/GenBank/DDBJ databases">
        <authorList>
            <consortium name="NARMS: The National Antimicrobial Resistance Monitoring System"/>
        </authorList>
    </citation>
    <scope>NUCLEOTIDE SEQUENCE</scope>
    <source>
        <strain evidence="9">FSIS1710487</strain>
    </source>
</reference>
<keyword evidence="6" id="KW-1133">Transmembrane helix</keyword>
<dbReference type="Pfam" id="PF04143">
    <property type="entry name" value="Sulf_transp"/>
    <property type="match status" value="1"/>
</dbReference>
<evidence type="ECO:0000256" key="7">
    <source>
        <dbReference type="ARBA" id="ARBA00023136"/>
    </source>
</evidence>
<evidence type="ECO:0000313" key="9">
    <source>
        <dbReference type="EMBL" id="EAK2235893.1"/>
    </source>
</evidence>
<gene>
    <name evidence="9" type="ORF">B4O36_05895</name>
</gene>
<keyword evidence="2" id="KW-0813">Transport</keyword>
<dbReference type="RefSeq" id="WP_053878468.1">
    <property type="nucleotide sequence ID" value="NZ_CP092025.1"/>
</dbReference>
<name>A0A5T0IRE0_CAMCO</name>
<evidence type="ECO:0000256" key="3">
    <source>
        <dbReference type="ARBA" id="ARBA00022475"/>
    </source>
</evidence>
<evidence type="ECO:0000256" key="8">
    <source>
        <dbReference type="ARBA" id="ARBA00035655"/>
    </source>
</evidence>